<organism evidence="1 2">
    <name type="scientific">Ditylenchus dipsaci</name>
    <dbReference type="NCBI Taxonomy" id="166011"/>
    <lineage>
        <taxon>Eukaryota</taxon>
        <taxon>Metazoa</taxon>
        <taxon>Ecdysozoa</taxon>
        <taxon>Nematoda</taxon>
        <taxon>Chromadorea</taxon>
        <taxon>Rhabditida</taxon>
        <taxon>Tylenchina</taxon>
        <taxon>Tylenchomorpha</taxon>
        <taxon>Sphaerularioidea</taxon>
        <taxon>Anguinidae</taxon>
        <taxon>Anguininae</taxon>
        <taxon>Ditylenchus</taxon>
    </lineage>
</organism>
<dbReference type="WBParaSite" id="jg25311">
    <property type="protein sequence ID" value="jg25311"/>
    <property type="gene ID" value="jg25311"/>
</dbReference>
<name>A0A915E100_9BILA</name>
<protein>
    <submittedName>
        <fullName evidence="2">Uncharacterized protein</fullName>
    </submittedName>
</protein>
<accession>A0A915E100</accession>
<dbReference type="Proteomes" id="UP000887574">
    <property type="component" value="Unplaced"/>
</dbReference>
<keyword evidence="1" id="KW-1185">Reference proteome</keyword>
<reference evidence="2" key="1">
    <citation type="submission" date="2022-11" db="UniProtKB">
        <authorList>
            <consortium name="WormBaseParasite"/>
        </authorList>
    </citation>
    <scope>IDENTIFICATION</scope>
</reference>
<dbReference type="AlphaFoldDB" id="A0A915E100"/>
<evidence type="ECO:0000313" key="2">
    <source>
        <dbReference type="WBParaSite" id="jg25311"/>
    </source>
</evidence>
<proteinExistence type="predicted"/>
<evidence type="ECO:0000313" key="1">
    <source>
        <dbReference type="Proteomes" id="UP000887574"/>
    </source>
</evidence>
<sequence length="92" mass="10401">MMIGGSCYMWLLNIKEVLVKCCLRLQKTKNLNFGDPFESKLFLYLVGDKGGKTTKIRHPPMFLSLQKLICCAPMWLVSFAVIDIGQLSISSQ</sequence>